<name>A0ABV9CBN2_9ACTN</name>
<protein>
    <recommendedName>
        <fullName evidence="3">Serine peptidase</fullName>
    </recommendedName>
</protein>
<comment type="caution">
    <text evidence="1">The sequence shown here is derived from an EMBL/GenBank/DDBJ whole genome shotgun (WGS) entry which is preliminary data.</text>
</comment>
<proteinExistence type="predicted"/>
<dbReference type="SUPFAM" id="SSF53474">
    <property type="entry name" value="alpha/beta-Hydrolases"/>
    <property type="match status" value="1"/>
</dbReference>
<dbReference type="Proteomes" id="UP001596004">
    <property type="component" value="Unassembled WGS sequence"/>
</dbReference>
<organism evidence="1 2">
    <name type="scientific">Sphaerisporangium dianthi</name>
    <dbReference type="NCBI Taxonomy" id="1436120"/>
    <lineage>
        <taxon>Bacteria</taxon>
        <taxon>Bacillati</taxon>
        <taxon>Actinomycetota</taxon>
        <taxon>Actinomycetes</taxon>
        <taxon>Streptosporangiales</taxon>
        <taxon>Streptosporangiaceae</taxon>
        <taxon>Sphaerisporangium</taxon>
    </lineage>
</organism>
<dbReference type="EMBL" id="JBHSFP010000003">
    <property type="protein sequence ID" value="MFC4530531.1"/>
    <property type="molecule type" value="Genomic_DNA"/>
</dbReference>
<gene>
    <name evidence="1" type="ORF">ACFO60_07130</name>
</gene>
<keyword evidence="2" id="KW-1185">Reference proteome</keyword>
<evidence type="ECO:0000313" key="1">
    <source>
        <dbReference type="EMBL" id="MFC4530531.1"/>
    </source>
</evidence>
<reference evidence="2" key="1">
    <citation type="journal article" date="2019" name="Int. J. Syst. Evol. Microbiol.">
        <title>The Global Catalogue of Microorganisms (GCM) 10K type strain sequencing project: providing services to taxonomists for standard genome sequencing and annotation.</title>
        <authorList>
            <consortium name="The Broad Institute Genomics Platform"/>
            <consortium name="The Broad Institute Genome Sequencing Center for Infectious Disease"/>
            <person name="Wu L."/>
            <person name="Ma J."/>
        </authorList>
    </citation>
    <scope>NUCLEOTIDE SEQUENCE [LARGE SCALE GENOMIC DNA]</scope>
    <source>
        <strain evidence="2">CGMCC 4.7132</strain>
    </source>
</reference>
<dbReference type="RefSeq" id="WP_380838407.1">
    <property type="nucleotide sequence ID" value="NZ_JBHSFP010000003.1"/>
</dbReference>
<accession>A0ABV9CBN2</accession>
<dbReference type="Gene3D" id="3.40.50.1820">
    <property type="entry name" value="alpha/beta hydrolase"/>
    <property type="match status" value="1"/>
</dbReference>
<evidence type="ECO:0000313" key="2">
    <source>
        <dbReference type="Proteomes" id="UP001596004"/>
    </source>
</evidence>
<evidence type="ECO:0008006" key="3">
    <source>
        <dbReference type="Google" id="ProtNLM"/>
    </source>
</evidence>
<sequence>MASIVGVHGIGKYRYFVDAGSARGAADTMRAKWNRYLHHGLSGGAPYAGQAYVSEVAYYAHLLREEKPPATKRDLRKMDPASQLVLAGWMEQMGGVGARAGETLTGLIHRFAEWLLMRLGPKAKDFAEDFCPEVAAYLAGADAAARVRSRDAVADTIRRNRPRVLIAHSLGSVVAYEAMCAYPDLSVELFVTLGSPLAMRNVVFERLQPLPAAGRGVCPPGVGRWVNIADKDDIAAIPGQLKKFFDGVSRDETVNINWADFHTVRNYLACGAVNEHVRPFLAS</sequence>
<dbReference type="InterPro" id="IPR029058">
    <property type="entry name" value="AB_hydrolase_fold"/>
</dbReference>